<evidence type="ECO:0000256" key="1">
    <source>
        <dbReference type="ARBA" id="ARBA00038310"/>
    </source>
</evidence>
<dbReference type="EMBL" id="HBIW01017273">
    <property type="protein sequence ID" value="CAE0699460.1"/>
    <property type="molecule type" value="Transcribed_RNA"/>
</dbReference>
<evidence type="ECO:0000259" key="3">
    <source>
        <dbReference type="Pfam" id="PF04909"/>
    </source>
</evidence>
<dbReference type="AlphaFoldDB" id="A0A7S4EA31"/>
<accession>A0A7S4EA31</accession>
<comment type="similarity">
    <text evidence="1">Belongs to the metallo-dependent hydrolases superfamily.</text>
</comment>
<sequence length="127" mass="14119">MASTRCHVASTPSTRPHESLRVSRRVRFTQELCALGRKHKNLHLKLSAHFRVSSQEAPHSDLQPRFDAAVDAFGADRLMWGSDFPFVQLNGGQKASLEAVRGFSRNLPKAAQDALLGGTARRLFRLP</sequence>
<dbReference type="InterPro" id="IPR032466">
    <property type="entry name" value="Metal_Hydrolase"/>
</dbReference>
<name>A0A7S4EA31_9STRA</name>
<dbReference type="Gene3D" id="3.20.20.140">
    <property type="entry name" value="Metal-dependent hydrolases"/>
    <property type="match status" value="1"/>
</dbReference>
<dbReference type="PANTHER" id="PTHR43569">
    <property type="entry name" value="AMIDOHYDROLASE"/>
    <property type="match status" value="1"/>
</dbReference>
<reference evidence="4" key="1">
    <citation type="submission" date="2021-01" db="EMBL/GenBank/DDBJ databases">
        <authorList>
            <person name="Corre E."/>
            <person name="Pelletier E."/>
            <person name="Niang G."/>
            <person name="Scheremetjew M."/>
            <person name="Finn R."/>
            <person name="Kale V."/>
            <person name="Holt S."/>
            <person name="Cochrane G."/>
            <person name="Meng A."/>
            <person name="Brown T."/>
            <person name="Cohen L."/>
        </authorList>
    </citation>
    <scope>NUCLEOTIDE SEQUENCE</scope>
    <source>
        <strain evidence="4">CCMP1756</strain>
    </source>
</reference>
<evidence type="ECO:0000256" key="2">
    <source>
        <dbReference type="SAM" id="MobiDB-lite"/>
    </source>
</evidence>
<dbReference type="GO" id="GO:0016787">
    <property type="term" value="F:hydrolase activity"/>
    <property type="evidence" value="ECO:0007669"/>
    <property type="project" value="InterPro"/>
</dbReference>
<dbReference type="InterPro" id="IPR006680">
    <property type="entry name" value="Amidohydro-rel"/>
</dbReference>
<feature type="region of interest" description="Disordered" evidence="2">
    <location>
        <begin position="1"/>
        <end position="20"/>
    </location>
</feature>
<protein>
    <recommendedName>
        <fullName evidence="3">Amidohydrolase-related domain-containing protein</fullName>
    </recommendedName>
</protein>
<dbReference type="SUPFAM" id="SSF51556">
    <property type="entry name" value="Metallo-dependent hydrolases"/>
    <property type="match status" value="1"/>
</dbReference>
<proteinExistence type="inferred from homology"/>
<evidence type="ECO:0000313" key="4">
    <source>
        <dbReference type="EMBL" id="CAE0699460.1"/>
    </source>
</evidence>
<organism evidence="4">
    <name type="scientific">Pelagomonas calceolata</name>
    <dbReference type="NCBI Taxonomy" id="35677"/>
    <lineage>
        <taxon>Eukaryota</taxon>
        <taxon>Sar</taxon>
        <taxon>Stramenopiles</taxon>
        <taxon>Ochrophyta</taxon>
        <taxon>Pelagophyceae</taxon>
        <taxon>Pelagomonadales</taxon>
        <taxon>Pelagomonadaceae</taxon>
        <taxon>Pelagomonas</taxon>
    </lineage>
</organism>
<dbReference type="Pfam" id="PF04909">
    <property type="entry name" value="Amidohydro_2"/>
    <property type="match status" value="1"/>
</dbReference>
<dbReference type="PANTHER" id="PTHR43569:SF2">
    <property type="entry name" value="AMIDOHYDROLASE-RELATED DOMAIN-CONTAINING PROTEIN"/>
    <property type="match status" value="1"/>
</dbReference>
<dbReference type="InterPro" id="IPR052350">
    <property type="entry name" value="Metallo-dep_Lactonases"/>
</dbReference>
<gene>
    <name evidence="4" type="ORF">PCAL00307_LOCUS14896</name>
</gene>
<feature type="domain" description="Amidohydrolase-related" evidence="3">
    <location>
        <begin position="30"/>
        <end position="126"/>
    </location>
</feature>